<dbReference type="Pfam" id="PF12440">
    <property type="entry name" value="MAGE_N"/>
    <property type="match status" value="1"/>
</dbReference>
<sequence length="318" mass="35831">MMPYRQRSRQGECEEDSQDQREARQGLVGRSPVLVAEEEKATATASSSSSAVIPGTPRVVPVNGVPRAPQSPPRASLPPSTLVSIPWSHFDQGSRCPQGNLADPVALLRERLSAKVVNLVHFLLFKYQMKRSTTKAEILNRIIRCHRDYFPVIFSSARKCLELVFGVDMKEVGPYNESYILVTSLGLTYDGLQTDVQGVPKTGLLIMILAIIFMNGNCIPEEVFWEYMAMLGMNDGEHFICGNPRSLITGEFVQEQYLEYRHVPNTVPAHYEFLWGPRAHAETSKMKVLLFYSKISGSDPTSYPVLYEEALREEEERQ</sequence>
<accession>A0A1S3FZA1</accession>
<protein>
    <submittedName>
        <fullName evidence="5">Melanoma-associated antigen 10-like</fullName>
    </submittedName>
</protein>
<dbReference type="SMART" id="SM01392">
    <property type="entry name" value="MAGE_N"/>
    <property type="match status" value="1"/>
</dbReference>
<dbReference type="OrthoDB" id="9593216at2759"/>
<dbReference type="InParanoid" id="A0A1S3FZA1"/>
<evidence type="ECO:0000259" key="3">
    <source>
        <dbReference type="PROSITE" id="PS50838"/>
    </source>
</evidence>
<proteinExistence type="predicted"/>
<dbReference type="PANTHER" id="PTHR11736:SF153">
    <property type="entry name" value="MELANOMA-ASSOCIATED ANTIGEN 10"/>
    <property type="match status" value="1"/>
</dbReference>
<dbReference type="RefSeq" id="XP_012881369.1">
    <property type="nucleotide sequence ID" value="XM_013025915.1"/>
</dbReference>
<keyword evidence="4" id="KW-1185">Reference proteome</keyword>
<keyword evidence="1" id="KW-0825">Tumor antigen</keyword>
<dbReference type="InterPro" id="IPR002190">
    <property type="entry name" value="MHD_dom"/>
</dbReference>
<dbReference type="InterPro" id="IPR037445">
    <property type="entry name" value="MAGE"/>
</dbReference>
<evidence type="ECO:0000256" key="2">
    <source>
        <dbReference type="SAM" id="MobiDB-lite"/>
    </source>
</evidence>
<evidence type="ECO:0000313" key="4">
    <source>
        <dbReference type="Proteomes" id="UP000081671"/>
    </source>
</evidence>
<dbReference type="GeneID" id="105992831"/>
<dbReference type="Gene3D" id="1.10.10.1210">
    <property type="entry name" value="MAGE homology domain, winged helix WH2 motif"/>
    <property type="match status" value="1"/>
</dbReference>
<evidence type="ECO:0000256" key="1">
    <source>
        <dbReference type="ARBA" id="ARBA00084104"/>
    </source>
</evidence>
<dbReference type="GO" id="GO:0005634">
    <property type="term" value="C:nucleus"/>
    <property type="evidence" value="ECO:0007669"/>
    <property type="project" value="TreeGrafter"/>
</dbReference>
<dbReference type="InterPro" id="IPR021072">
    <property type="entry name" value="MAGE_N"/>
</dbReference>
<dbReference type="AlphaFoldDB" id="A0A1S3FZA1"/>
<organism evidence="4 5">
    <name type="scientific">Dipodomys ordii</name>
    <name type="common">Ord's kangaroo rat</name>
    <dbReference type="NCBI Taxonomy" id="10020"/>
    <lineage>
        <taxon>Eukaryota</taxon>
        <taxon>Metazoa</taxon>
        <taxon>Chordata</taxon>
        <taxon>Craniata</taxon>
        <taxon>Vertebrata</taxon>
        <taxon>Euteleostomi</taxon>
        <taxon>Mammalia</taxon>
        <taxon>Eutheria</taxon>
        <taxon>Euarchontoglires</taxon>
        <taxon>Glires</taxon>
        <taxon>Rodentia</taxon>
        <taxon>Castorimorpha</taxon>
        <taxon>Heteromyidae</taxon>
        <taxon>Dipodomyinae</taxon>
        <taxon>Dipodomys</taxon>
    </lineage>
</organism>
<feature type="compositionally biased region" description="Low complexity" evidence="2">
    <location>
        <begin position="42"/>
        <end position="51"/>
    </location>
</feature>
<dbReference type="Proteomes" id="UP000081671">
    <property type="component" value="Unplaced"/>
</dbReference>
<dbReference type="KEGG" id="dord:105992831"/>
<dbReference type="PROSITE" id="PS50838">
    <property type="entry name" value="MAGE"/>
    <property type="match status" value="1"/>
</dbReference>
<dbReference type="PANTHER" id="PTHR11736">
    <property type="entry name" value="MELANOMA-ASSOCIATED ANTIGEN MAGE ANTIGEN"/>
    <property type="match status" value="1"/>
</dbReference>
<dbReference type="FunCoup" id="A0A1S3FZA1">
    <property type="interactions" value="787"/>
</dbReference>
<dbReference type="InterPro" id="IPR041898">
    <property type="entry name" value="MAGE_WH1"/>
</dbReference>
<dbReference type="FunFam" id="1.10.10.1200:FF:000007">
    <property type="entry name" value="Melanoma-associated antigen C2"/>
    <property type="match status" value="1"/>
</dbReference>
<feature type="domain" description="MAGE" evidence="3">
    <location>
        <begin position="112"/>
        <end position="310"/>
    </location>
</feature>
<evidence type="ECO:0000313" key="5">
    <source>
        <dbReference type="RefSeq" id="XP_012881369.1"/>
    </source>
</evidence>
<dbReference type="Pfam" id="PF01454">
    <property type="entry name" value="MAGE"/>
    <property type="match status" value="1"/>
</dbReference>
<dbReference type="Gene3D" id="1.10.10.1200">
    <property type="entry name" value="MAGE homology domain, winged helix WH1 motif"/>
    <property type="match status" value="1"/>
</dbReference>
<reference evidence="5" key="1">
    <citation type="submission" date="2025-08" db="UniProtKB">
        <authorList>
            <consortium name="RefSeq"/>
        </authorList>
    </citation>
    <scope>IDENTIFICATION</scope>
    <source>
        <tissue evidence="5">Kidney</tissue>
    </source>
</reference>
<dbReference type="FunFam" id="1.10.10.1210:FF:000001">
    <property type="entry name" value="melanoma-associated antigen D1"/>
    <property type="match status" value="1"/>
</dbReference>
<feature type="region of interest" description="Disordered" evidence="2">
    <location>
        <begin position="1"/>
        <end position="78"/>
    </location>
</feature>
<dbReference type="InterPro" id="IPR041899">
    <property type="entry name" value="MAGE_WH2"/>
</dbReference>
<dbReference type="GO" id="GO:0000122">
    <property type="term" value="P:negative regulation of transcription by RNA polymerase II"/>
    <property type="evidence" value="ECO:0007669"/>
    <property type="project" value="TreeGrafter"/>
</dbReference>
<gene>
    <name evidence="5" type="primary">LOC105992831</name>
</gene>
<name>A0A1S3FZA1_DIPOR</name>
<dbReference type="SMART" id="SM01373">
    <property type="entry name" value="MAGE"/>
    <property type="match status" value="1"/>
</dbReference>